<dbReference type="InterPro" id="IPR016181">
    <property type="entry name" value="Acyl_CoA_acyltransferase"/>
</dbReference>
<sequence length="78" mass="8907">MDKLIIRKMEQKDLKEVLAIYKEGIDTGMATFETNVPSEQIWDEGHHATLRFVAEENNRVVGWIAISLVSTRKVYSGV</sequence>
<feature type="domain" description="N-acetyltransferase" evidence="1">
    <location>
        <begin position="4"/>
        <end position="78"/>
    </location>
</feature>
<dbReference type="InterPro" id="IPR000182">
    <property type="entry name" value="GNAT_dom"/>
</dbReference>
<protein>
    <recommendedName>
        <fullName evidence="1">N-acetyltransferase domain-containing protein</fullName>
    </recommendedName>
</protein>
<dbReference type="EMBL" id="BRZA01000002">
    <property type="protein sequence ID" value="GLC89066.1"/>
    <property type="molecule type" value="Genomic_DNA"/>
</dbReference>
<dbReference type="RefSeq" id="WP_309297424.1">
    <property type="nucleotide sequence ID" value="NZ_BRZA01000002.1"/>
</dbReference>
<proteinExistence type="predicted"/>
<keyword evidence="3" id="KW-1185">Reference proteome</keyword>
<evidence type="ECO:0000313" key="3">
    <source>
        <dbReference type="Proteomes" id="UP001065593"/>
    </source>
</evidence>
<dbReference type="Gene3D" id="3.40.630.30">
    <property type="match status" value="1"/>
</dbReference>
<gene>
    <name evidence="2" type="ORF">LYSBPC_21930</name>
</gene>
<dbReference type="PROSITE" id="PS51186">
    <property type="entry name" value="GNAT"/>
    <property type="match status" value="1"/>
</dbReference>
<accession>A0ABQ5NL36</accession>
<comment type="caution">
    <text evidence="2">The sequence shown here is derived from an EMBL/GenBank/DDBJ whole genome shotgun (WGS) entry which is preliminary data.</text>
</comment>
<name>A0ABQ5NL36_9BACI</name>
<reference evidence="2" key="1">
    <citation type="submission" date="2022-08" db="EMBL/GenBank/DDBJ databases">
        <title>Draft genome sequence of Lysinibacillus sp. strain KH24.</title>
        <authorList>
            <person name="Kanbe H."/>
            <person name="Itoh H."/>
        </authorList>
    </citation>
    <scope>NUCLEOTIDE SEQUENCE</scope>
    <source>
        <strain evidence="2">KH24</strain>
    </source>
</reference>
<evidence type="ECO:0000313" key="2">
    <source>
        <dbReference type="EMBL" id="GLC89066.1"/>
    </source>
</evidence>
<organism evidence="2 3">
    <name type="scientific">Lysinibacillus piscis</name>
    <dbReference type="NCBI Taxonomy" id="2518931"/>
    <lineage>
        <taxon>Bacteria</taxon>
        <taxon>Bacillati</taxon>
        <taxon>Bacillota</taxon>
        <taxon>Bacilli</taxon>
        <taxon>Bacillales</taxon>
        <taxon>Bacillaceae</taxon>
        <taxon>Lysinibacillus</taxon>
    </lineage>
</organism>
<evidence type="ECO:0000259" key="1">
    <source>
        <dbReference type="PROSITE" id="PS51186"/>
    </source>
</evidence>
<dbReference type="SUPFAM" id="SSF55729">
    <property type="entry name" value="Acyl-CoA N-acyltransferases (Nat)"/>
    <property type="match status" value="1"/>
</dbReference>
<dbReference type="Proteomes" id="UP001065593">
    <property type="component" value="Unassembled WGS sequence"/>
</dbReference>